<dbReference type="GO" id="GO:0005576">
    <property type="term" value="C:extracellular region"/>
    <property type="evidence" value="ECO:0007669"/>
    <property type="project" value="UniProtKB-SubCell"/>
</dbReference>
<name>A0A0N4ZM13_PARTI</name>
<dbReference type="AlphaFoldDB" id="A0A0N4ZM13"/>
<evidence type="ECO:0000256" key="1">
    <source>
        <dbReference type="ARBA" id="ARBA00004613"/>
    </source>
</evidence>
<reference evidence="6" key="1">
    <citation type="submission" date="2017-02" db="UniProtKB">
        <authorList>
            <consortium name="WormBaseParasite"/>
        </authorList>
    </citation>
    <scope>IDENTIFICATION</scope>
</reference>
<keyword evidence="3" id="KW-0964">Secreted</keyword>
<proteinExistence type="inferred from homology"/>
<comment type="subcellular location">
    <subcellularLocation>
        <location evidence="1">Secreted</location>
    </subcellularLocation>
</comment>
<evidence type="ECO:0000256" key="4">
    <source>
        <dbReference type="ARBA" id="ARBA00022729"/>
    </source>
</evidence>
<keyword evidence="4" id="KW-0732">Signal</keyword>
<keyword evidence="5" id="KW-1185">Reference proteome</keyword>
<organism evidence="5 6">
    <name type="scientific">Parastrongyloides trichosuri</name>
    <name type="common">Possum-specific nematode worm</name>
    <dbReference type="NCBI Taxonomy" id="131310"/>
    <lineage>
        <taxon>Eukaryota</taxon>
        <taxon>Metazoa</taxon>
        <taxon>Ecdysozoa</taxon>
        <taxon>Nematoda</taxon>
        <taxon>Chromadorea</taxon>
        <taxon>Rhabditida</taxon>
        <taxon>Tylenchina</taxon>
        <taxon>Panagrolaimomorpha</taxon>
        <taxon>Strongyloidoidea</taxon>
        <taxon>Strongyloididae</taxon>
        <taxon>Parastrongyloides</taxon>
    </lineage>
</organism>
<evidence type="ECO:0000313" key="6">
    <source>
        <dbReference type="WBParaSite" id="PTRK_0000957500.1"/>
    </source>
</evidence>
<dbReference type="Proteomes" id="UP000038045">
    <property type="component" value="Unplaced"/>
</dbReference>
<accession>A0A0N4ZM13</accession>
<dbReference type="InterPro" id="IPR038479">
    <property type="entry name" value="Transthyretin-like_sf"/>
</dbReference>
<protein>
    <submittedName>
        <fullName evidence="6">LAGLIDADG_2 domain-containing protein</fullName>
    </submittedName>
</protein>
<sequence length="133" mass="15639">MRRPSRDRINIPYYINGTTLCNGSPTSEVLIKLMIKGSWKYRHGLSKTRPNSEGNFSLTAQVPHYEQRKLILKFWHKCNMTSKDYRIFYYKTYSLNLTDGSKWFKGRINYLLGEIELSNKANGNKHVPYLLTI</sequence>
<dbReference type="WBParaSite" id="PTRK_0000957500.1">
    <property type="protein sequence ID" value="PTRK_0000957500.1"/>
    <property type="gene ID" value="PTRK_0000957500"/>
</dbReference>
<dbReference type="InterPro" id="IPR001534">
    <property type="entry name" value="Transthyretin-like"/>
</dbReference>
<comment type="similarity">
    <text evidence="2">Belongs to the nematode transthyretin-like family.</text>
</comment>
<evidence type="ECO:0000313" key="5">
    <source>
        <dbReference type="Proteomes" id="UP000038045"/>
    </source>
</evidence>
<dbReference type="Pfam" id="PF01060">
    <property type="entry name" value="TTR-52"/>
    <property type="match status" value="1"/>
</dbReference>
<evidence type="ECO:0000256" key="2">
    <source>
        <dbReference type="ARBA" id="ARBA00010112"/>
    </source>
</evidence>
<evidence type="ECO:0000256" key="3">
    <source>
        <dbReference type="ARBA" id="ARBA00022525"/>
    </source>
</evidence>
<dbReference type="GO" id="GO:0009986">
    <property type="term" value="C:cell surface"/>
    <property type="evidence" value="ECO:0007669"/>
    <property type="project" value="InterPro"/>
</dbReference>
<dbReference type="Gene3D" id="2.60.40.3330">
    <property type="match status" value="1"/>
</dbReference>